<feature type="region of interest" description="Disordered" evidence="1">
    <location>
        <begin position="51"/>
        <end position="73"/>
    </location>
</feature>
<feature type="signal peptide" evidence="2">
    <location>
        <begin position="1"/>
        <end position="26"/>
    </location>
</feature>
<protein>
    <submittedName>
        <fullName evidence="3">DcaP family trimeric outer membrane transporter</fullName>
    </submittedName>
</protein>
<organism evidence="3 4">
    <name type="scientific">Oceanobacter antarcticus</name>
    <dbReference type="NCBI Taxonomy" id="3133425"/>
    <lineage>
        <taxon>Bacteria</taxon>
        <taxon>Pseudomonadati</taxon>
        <taxon>Pseudomonadota</taxon>
        <taxon>Gammaproteobacteria</taxon>
        <taxon>Oceanospirillales</taxon>
        <taxon>Oceanospirillaceae</taxon>
        <taxon>Oceanobacter</taxon>
    </lineage>
</organism>
<accession>A0ABW8NMM3</accession>
<dbReference type="Pfam" id="PF19577">
    <property type="entry name" value="DcaP"/>
    <property type="match status" value="1"/>
</dbReference>
<comment type="caution">
    <text evidence="3">The sequence shown here is derived from an EMBL/GenBank/DDBJ whole genome shotgun (WGS) entry which is preliminary data.</text>
</comment>
<sequence>MHNNNNAGWFSITVLAAAVMAASAMAQAEIESSNSFSGYVKTDILFDAENDGSATHTRGQSLITLNENEAEDEEGDLNMSSLESRLKFVHSSTGTPAGNLKAVIEGDFFSGTARVFNLRHAYLQQDNLTIGRTWSTFMDLGALAETADFGGPAARIFSRKSLVKYAIPMGDDTLELAAEQPVNSEDPNVPDLVAKYTAKTRFGHLSAGVLVQKINVDDGTKDDSATAIAGRFSGRINMAGDHLKFALISGSGLGGYMNFGDVAAYDFSGDSLELSRQTGVKVAYQHVFSPAFRSTLRLAKTTSEIDGNDMGDFSSMHLNLIYNAYKPLKYGVELIRATKKKAEGNTFSEDLKLSRLHLFAKLAF</sequence>
<dbReference type="SUPFAM" id="SSF56935">
    <property type="entry name" value="Porins"/>
    <property type="match status" value="1"/>
</dbReference>
<feature type="chain" id="PRO_5046127731" evidence="2">
    <location>
        <begin position="27"/>
        <end position="364"/>
    </location>
</feature>
<dbReference type="RefSeq" id="WP_416207150.1">
    <property type="nucleotide sequence ID" value="NZ_JBBKTX010000026.1"/>
</dbReference>
<keyword evidence="2" id="KW-0732">Signal</keyword>
<dbReference type="Proteomes" id="UP001620597">
    <property type="component" value="Unassembled WGS sequence"/>
</dbReference>
<evidence type="ECO:0000313" key="4">
    <source>
        <dbReference type="Proteomes" id="UP001620597"/>
    </source>
</evidence>
<feature type="compositionally biased region" description="Polar residues" evidence="1">
    <location>
        <begin position="52"/>
        <end position="67"/>
    </location>
</feature>
<proteinExistence type="predicted"/>
<name>A0ABW8NMM3_9GAMM</name>
<evidence type="ECO:0000313" key="3">
    <source>
        <dbReference type="EMBL" id="MFK4754233.1"/>
    </source>
</evidence>
<gene>
    <name evidence="3" type="ORF">WG929_17610</name>
</gene>
<evidence type="ECO:0000256" key="2">
    <source>
        <dbReference type="SAM" id="SignalP"/>
    </source>
</evidence>
<evidence type="ECO:0000256" key="1">
    <source>
        <dbReference type="SAM" id="MobiDB-lite"/>
    </source>
</evidence>
<reference evidence="3 4" key="1">
    <citation type="submission" date="2024-03" db="EMBL/GenBank/DDBJ databases">
        <title>High-quality draft genome sequence of Oceanobacter sp. wDCs-4.</title>
        <authorList>
            <person name="Dong C."/>
        </authorList>
    </citation>
    <scope>NUCLEOTIDE SEQUENCE [LARGE SCALE GENOMIC DNA]</scope>
    <source>
        <strain evidence="4">wDCs-4</strain>
    </source>
</reference>
<dbReference type="InterPro" id="IPR045748">
    <property type="entry name" value="DcaP"/>
</dbReference>
<keyword evidence="4" id="KW-1185">Reference proteome</keyword>
<dbReference type="EMBL" id="JBBKTX010000026">
    <property type="protein sequence ID" value="MFK4754233.1"/>
    <property type="molecule type" value="Genomic_DNA"/>
</dbReference>